<sequence>MDQPEPETRCNVTFVDGDQCAKPAGHSDDLHMPLETWQKHERRARWEAAARAAKRPVDRAALRAYMAVADEEQQDLLAVLQAERAQADGIITGLRAELEQARATTLNEAAAEAHPAEQSWAAELYDPLADEWVPGTRYLVRDRAVNHLAHASAVGPTWKDGTPTQHRLVRATTTYTVEPGPVSEDGAQQQ</sequence>
<evidence type="ECO:0000313" key="2">
    <source>
        <dbReference type="Proteomes" id="UP001348369"/>
    </source>
</evidence>
<protein>
    <submittedName>
        <fullName evidence="1">Uncharacterized protein</fullName>
    </submittedName>
</protein>
<dbReference type="EMBL" id="CP109109">
    <property type="protein sequence ID" value="WSC00094.1"/>
    <property type="molecule type" value="Genomic_DNA"/>
</dbReference>
<dbReference type="Proteomes" id="UP001348369">
    <property type="component" value="Chromosome"/>
</dbReference>
<reference evidence="1" key="1">
    <citation type="submission" date="2022-10" db="EMBL/GenBank/DDBJ databases">
        <title>The complete genomes of actinobacterial strains from the NBC collection.</title>
        <authorList>
            <person name="Joergensen T.S."/>
            <person name="Alvarez Arevalo M."/>
            <person name="Sterndorff E.B."/>
            <person name="Faurdal D."/>
            <person name="Vuksanovic O."/>
            <person name="Mourched A.-S."/>
            <person name="Charusanti P."/>
            <person name="Shaw S."/>
            <person name="Blin K."/>
            <person name="Weber T."/>
        </authorList>
    </citation>
    <scope>NUCLEOTIDE SEQUENCE</scope>
    <source>
        <strain evidence="1">NBC 01771</strain>
    </source>
</reference>
<accession>A0ACD4ZPH8</accession>
<organism evidence="1 2">
    <name type="scientific">Streptomyces scopuliridis</name>
    <dbReference type="NCBI Taxonomy" id="452529"/>
    <lineage>
        <taxon>Bacteria</taxon>
        <taxon>Bacillati</taxon>
        <taxon>Actinomycetota</taxon>
        <taxon>Actinomycetes</taxon>
        <taxon>Kitasatosporales</taxon>
        <taxon>Streptomycetaceae</taxon>
        <taxon>Streptomyces</taxon>
    </lineage>
</organism>
<name>A0ACD4ZPH8_9ACTN</name>
<proteinExistence type="predicted"/>
<evidence type="ECO:0000313" key="1">
    <source>
        <dbReference type="EMBL" id="WSC00094.1"/>
    </source>
</evidence>
<keyword evidence="2" id="KW-1185">Reference proteome</keyword>
<gene>
    <name evidence="1" type="ORF">OG835_25920</name>
</gene>